<reference evidence="1" key="1">
    <citation type="submission" date="2021-03" db="EMBL/GenBank/DDBJ databases">
        <authorList>
            <consortium name="Genoscope - CEA"/>
            <person name="William W."/>
        </authorList>
    </citation>
    <scope>NUCLEOTIDE SEQUENCE</scope>
    <source>
        <strain evidence="1">Doubled-haploid Pahang</strain>
    </source>
</reference>
<keyword evidence="3" id="KW-1185">Reference proteome</keyword>
<dbReference type="Proteomes" id="UP000012960">
    <property type="component" value="Unplaced"/>
</dbReference>
<dbReference type="OMA" id="VEMRWAP"/>
<name>A0A804IC78_MUSAM</name>
<sequence>MALQTPKKLLQLKLLVHQNSGQVLYAEAGKDFVDFLFGLLGVPLGHAARLLTEDHMAGCLPTLCKSFHELEDGYFVHPADDRDAVFVPDASSPAFDILRSSSPSPPQTAKIYYRCSGADTSHYYFDNYNSCYGNYGHVTDVYGTPCPSCEKEMTTEMRFVPGRRDVKGKQVAAMEAAGGGYVKGVLTYMVMDNLAVMPMSTISAVTLLNRFHVTDLKSLSEWKVEVGKNEGSELLKASLRSKTVLTDVFVRKWKRGVLVE</sequence>
<dbReference type="PANTHER" id="PTHR33103:SF19">
    <property type="entry name" value="OS09G0544700 PROTEIN"/>
    <property type="match status" value="1"/>
</dbReference>
<dbReference type="EMBL" id="HG996468">
    <property type="protein sequence ID" value="CAG1850176.1"/>
    <property type="molecule type" value="Genomic_DNA"/>
</dbReference>
<dbReference type="AlphaFoldDB" id="A0A804IC78"/>
<reference evidence="2" key="2">
    <citation type="submission" date="2021-05" db="UniProtKB">
        <authorList>
            <consortium name="EnsemblPlants"/>
        </authorList>
    </citation>
    <scope>IDENTIFICATION</scope>
    <source>
        <strain evidence="2">subsp. malaccensis</strain>
    </source>
</reference>
<dbReference type="PANTHER" id="PTHR33103">
    <property type="entry name" value="OS01G0153900 PROTEIN"/>
    <property type="match status" value="1"/>
</dbReference>
<evidence type="ECO:0000313" key="1">
    <source>
        <dbReference type="EMBL" id="CAG1850176.1"/>
    </source>
</evidence>
<evidence type="ECO:0000313" key="2">
    <source>
        <dbReference type="EnsemblPlants" id="Ma03_p14960.1"/>
    </source>
</evidence>
<evidence type="ECO:0000313" key="3">
    <source>
        <dbReference type="Proteomes" id="UP000012960"/>
    </source>
</evidence>
<dbReference type="Pfam" id="PF05056">
    <property type="entry name" value="DUF674"/>
    <property type="match status" value="2"/>
</dbReference>
<gene>
    <name evidence="1" type="ORF">GSMUA_217620.1</name>
</gene>
<accession>A0A804IC78</accession>
<dbReference type="Gramene" id="Ma03_t14960.1">
    <property type="protein sequence ID" value="Ma03_p14960.1"/>
    <property type="gene ID" value="Ma03_g14960"/>
</dbReference>
<protein>
    <submittedName>
        <fullName evidence="1">(wild Malaysian banana) hypothetical protein</fullName>
    </submittedName>
</protein>
<dbReference type="EnsemblPlants" id="Ma03_t14960.1">
    <property type="protein sequence ID" value="Ma03_p14960.1"/>
    <property type="gene ID" value="Ma03_g14960"/>
</dbReference>
<dbReference type="OrthoDB" id="2014278at2759"/>
<dbReference type="FunCoup" id="A0A804IC78">
    <property type="interactions" value="2573"/>
</dbReference>
<organism evidence="2 3">
    <name type="scientific">Musa acuminata subsp. malaccensis</name>
    <name type="common">Wild banana</name>
    <name type="synonym">Musa malaccensis</name>
    <dbReference type="NCBI Taxonomy" id="214687"/>
    <lineage>
        <taxon>Eukaryota</taxon>
        <taxon>Viridiplantae</taxon>
        <taxon>Streptophyta</taxon>
        <taxon>Embryophyta</taxon>
        <taxon>Tracheophyta</taxon>
        <taxon>Spermatophyta</taxon>
        <taxon>Magnoliopsida</taxon>
        <taxon>Liliopsida</taxon>
        <taxon>Zingiberales</taxon>
        <taxon>Musaceae</taxon>
        <taxon>Musa</taxon>
    </lineage>
</organism>
<proteinExistence type="predicted"/>
<dbReference type="InterPro" id="IPR007750">
    <property type="entry name" value="DUF674"/>
</dbReference>